<dbReference type="AlphaFoldDB" id="A0A7Z2JK45"/>
<proteinExistence type="predicted"/>
<sequence>MQWLDFVAWFFGGVFLLNAVPHLVSGVRGEPFQSPFANPPGKGLSSSTVNVLWGLFNLAVGYALVCHVGRFDLRQTGDAAALGLGMLAIGLFLARHFGQFHGGRAAERT</sequence>
<name>A0A7Z2JK45_9BURK</name>
<feature type="transmembrane region" description="Helical" evidence="1">
    <location>
        <begin position="80"/>
        <end position="98"/>
    </location>
</feature>
<organism evidence="2 3">
    <name type="scientific">Paraburkholderia acidisoli</name>
    <dbReference type="NCBI Taxonomy" id="2571748"/>
    <lineage>
        <taxon>Bacteria</taxon>
        <taxon>Pseudomonadati</taxon>
        <taxon>Pseudomonadota</taxon>
        <taxon>Betaproteobacteria</taxon>
        <taxon>Burkholderiales</taxon>
        <taxon>Burkholderiaceae</taxon>
        <taxon>Paraburkholderia</taxon>
    </lineage>
</organism>
<dbReference type="Proteomes" id="UP000433577">
    <property type="component" value="Chromosome 4"/>
</dbReference>
<dbReference type="KEGG" id="pacs:FAZ98_29995"/>
<dbReference type="OrthoDB" id="963535at2"/>
<accession>A0A7Z2JK45</accession>
<keyword evidence="3" id="KW-1185">Reference proteome</keyword>
<protein>
    <submittedName>
        <fullName evidence="2">Uncharacterized protein</fullName>
    </submittedName>
</protein>
<gene>
    <name evidence="2" type="ORF">FAZ98_29995</name>
</gene>
<dbReference type="RefSeq" id="WP_158957118.1">
    <property type="nucleotide sequence ID" value="NZ_CP046916.1"/>
</dbReference>
<keyword evidence="1" id="KW-0812">Transmembrane</keyword>
<reference evidence="2 3" key="1">
    <citation type="submission" date="2019-12" db="EMBL/GenBank/DDBJ databases">
        <title>Paraburkholderia acidiphila 7Q-K02 sp. nov and Paraburkholderia acidisoli DHF22 sp. nov., two strains isolated from forest soil.</title>
        <authorList>
            <person name="Gao Z."/>
            <person name="Qiu L."/>
        </authorList>
    </citation>
    <scope>NUCLEOTIDE SEQUENCE [LARGE SCALE GENOMIC DNA]</scope>
    <source>
        <strain evidence="2 3">DHF22</strain>
    </source>
</reference>
<evidence type="ECO:0000256" key="1">
    <source>
        <dbReference type="SAM" id="Phobius"/>
    </source>
</evidence>
<keyword evidence="1" id="KW-0472">Membrane</keyword>
<feature type="transmembrane region" description="Helical" evidence="1">
    <location>
        <begin position="50"/>
        <end position="68"/>
    </location>
</feature>
<keyword evidence="1" id="KW-1133">Transmembrane helix</keyword>
<dbReference type="EMBL" id="CP046916">
    <property type="protein sequence ID" value="QGZ66050.1"/>
    <property type="molecule type" value="Genomic_DNA"/>
</dbReference>
<evidence type="ECO:0000313" key="2">
    <source>
        <dbReference type="EMBL" id="QGZ66050.1"/>
    </source>
</evidence>
<evidence type="ECO:0000313" key="3">
    <source>
        <dbReference type="Proteomes" id="UP000433577"/>
    </source>
</evidence>